<protein>
    <submittedName>
        <fullName evidence="1">489_t:CDS:1</fullName>
    </submittedName>
</protein>
<evidence type="ECO:0000313" key="1">
    <source>
        <dbReference type="EMBL" id="CAG8509454.1"/>
    </source>
</evidence>
<proteinExistence type="predicted"/>
<gene>
    <name evidence="1" type="ORF">ACOLOM_LOCUS3153</name>
</gene>
<keyword evidence="2" id="KW-1185">Reference proteome</keyword>
<organism evidence="1 2">
    <name type="scientific">Acaulospora colombiana</name>
    <dbReference type="NCBI Taxonomy" id="27376"/>
    <lineage>
        <taxon>Eukaryota</taxon>
        <taxon>Fungi</taxon>
        <taxon>Fungi incertae sedis</taxon>
        <taxon>Mucoromycota</taxon>
        <taxon>Glomeromycotina</taxon>
        <taxon>Glomeromycetes</taxon>
        <taxon>Diversisporales</taxon>
        <taxon>Acaulosporaceae</taxon>
        <taxon>Acaulospora</taxon>
    </lineage>
</organism>
<evidence type="ECO:0000313" key="2">
    <source>
        <dbReference type="Proteomes" id="UP000789525"/>
    </source>
</evidence>
<accession>A0ACA9L7A3</accession>
<dbReference type="Proteomes" id="UP000789525">
    <property type="component" value="Unassembled WGS sequence"/>
</dbReference>
<dbReference type="EMBL" id="CAJVPT010004558">
    <property type="protein sequence ID" value="CAG8509454.1"/>
    <property type="molecule type" value="Genomic_DNA"/>
</dbReference>
<comment type="caution">
    <text evidence="1">The sequence shown here is derived from an EMBL/GenBank/DDBJ whole genome shotgun (WGS) entry which is preliminary data.</text>
</comment>
<reference evidence="1" key="1">
    <citation type="submission" date="2021-06" db="EMBL/GenBank/DDBJ databases">
        <authorList>
            <person name="Kallberg Y."/>
            <person name="Tangrot J."/>
            <person name="Rosling A."/>
        </authorList>
    </citation>
    <scope>NUCLEOTIDE SEQUENCE</scope>
    <source>
        <strain evidence="1">CL356</strain>
    </source>
</reference>
<name>A0ACA9L7A3_9GLOM</name>
<sequence length="61" mass="6804">MCKTTTPLVYGIVIPPQQWTAISSQQWIAILPQQWTAIPTHSVNIKIILITSILNPHTIIA</sequence>